<accession>A0A917RGM4</accession>
<keyword evidence="2" id="KW-1185">Reference proteome</keyword>
<dbReference type="AlphaFoldDB" id="A0A917RGM4"/>
<proteinExistence type="predicted"/>
<dbReference type="RefSeq" id="WP_189166075.1">
    <property type="nucleotide sequence ID" value="NZ_BMNT01000035.1"/>
</dbReference>
<name>A0A917RGM4_9ACTN</name>
<organism evidence="1 2">
    <name type="scientific">Sphaerisporangium melleum</name>
    <dbReference type="NCBI Taxonomy" id="321316"/>
    <lineage>
        <taxon>Bacteria</taxon>
        <taxon>Bacillati</taxon>
        <taxon>Actinomycetota</taxon>
        <taxon>Actinomycetes</taxon>
        <taxon>Streptosporangiales</taxon>
        <taxon>Streptosporangiaceae</taxon>
        <taxon>Sphaerisporangium</taxon>
    </lineage>
</organism>
<gene>
    <name evidence="1" type="ORF">GCM10007964_56490</name>
</gene>
<reference evidence="1" key="1">
    <citation type="journal article" date="2014" name="Int. J. Syst. Evol. Microbiol.">
        <title>Complete genome sequence of Corynebacterium casei LMG S-19264T (=DSM 44701T), isolated from a smear-ripened cheese.</title>
        <authorList>
            <consortium name="US DOE Joint Genome Institute (JGI-PGF)"/>
            <person name="Walter F."/>
            <person name="Albersmeier A."/>
            <person name="Kalinowski J."/>
            <person name="Ruckert C."/>
        </authorList>
    </citation>
    <scope>NUCLEOTIDE SEQUENCE</scope>
    <source>
        <strain evidence="1">JCM 13064</strain>
    </source>
</reference>
<evidence type="ECO:0000313" key="1">
    <source>
        <dbReference type="EMBL" id="GGL06866.1"/>
    </source>
</evidence>
<dbReference type="Proteomes" id="UP000645217">
    <property type="component" value="Unassembled WGS sequence"/>
</dbReference>
<reference evidence="1" key="2">
    <citation type="submission" date="2020-09" db="EMBL/GenBank/DDBJ databases">
        <authorList>
            <person name="Sun Q."/>
            <person name="Ohkuma M."/>
        </authorList>
    </citation>
    <scope>NUCLEOTIDE SEQUENCE</scope>
    <source>
        <strain evidence="1">JCM 13064</strain>
    </source>
</reference>
<evidence type="ECO:0000313" key="2">
    <source>
        <dbReference type="Proteomes" id="UP000645217"/>
    </source>
</evidence>
<sequence length="192" mass="20981">MILKRSVAASALIGLLVGGVAGGAATGWFRNAPEFSVQRVHASHAFDVGNDQVLAGWADNVFVAKVSAKQGQEKMSTTSKMPVTLWSAEIAENYKGDLSGTVTLAQQGGYVQETNSLLLMDDDALLEPGREYLFVSRQSKGRHWIVPHYGDIPLPDPSLRTSVDLRNRWKNAVARQQPDAWKEGLTYTPERG</sequence>
<dbReference type="EMBL" id="BMNT01000035">
    <property type="protein sequence ID" value="GGL06866.1"/>
    <property type="molecule type" value="Genomic_DNA"/>
</dbReference>
<protein>
    <submittedName>
        <fullName evidence="1">Uncharacterized protein</fullName>
    </submittedName>
</protein>
<comment type="caution">
    <text evidence="1">The sequence shown here is derived from an EMBL/GenBank/DDBJ whole genome shotgun (WGS) entry which is preliminary data.</text>
</comment>